<keyword evidence="3" id="KW-1185">Reference proteome</keyword>
<dbReference type="InterPro" id="IPR052716">
    <property type="entry name" value="MOSC_domain"/>
</dbReference>
<protein>
    <submittedName>
        <fullName evidence="2">Molybdenum cofactor biosysynthesis protein</fullName>
    </submittedName>
</protein>
<dbReference type="Gene3D" id="2.40.33.20">
    <property type="entry name" value="PK beta-barrel domain-like"/>
    <property type="match status" value="1"/>
</dbReference>
<dbReference type="PANTHER" id="PTHR36930">
    <property type="entry name" value="METAL-SULFUR CLUSTER BIOSYNTHESIS PROTEINS YUAD-RELATED"/>
    <property type="match status" value="1"/>
</dbReference>
<dbReference type="GO" id="GO:0030170">
    <property type="term" value="F:pyridoxal phosphate binding"/>
    <property type="evidence" value="ECO:0007669"/>
    <property type="project" value="InterPro"/>
</dbReference>
<reference evidence="2 3" key="2">
    <citation type="submission" date="2015-10" db="EMBL/GenBank/DDBJ databases">
        <title>Draft Genome Sequence of Prosthecomicrobium hirschii ATCC 27832.</title>
        <authorList>
            <person name="Daniel J."/>
            <person name="Givan S.A."/>
            <person name="Brun Y.V."/>
            <person name="Brown P.J."/>
        </authorList>
    </citation>
    <scope>NUCLEOTIDE SEQUENCE [LARGE SCALE GENOMIC DNA]</scope>
    <source>
        <strain evidence="2 3">16</strain>
    </source>
</reference>
<proteinExistence type="predicted"/>
<dbReference type="InterPro" id="IPR011037">
    <property type="entry name" value="Pyrv_Knase-like_insert_dom_sf"/>
</dbReference>
<feature type="domain" description="MOSC" evidence="1">
    <location>
        <begin position="23"/>
        <end position="172"/>
    </location>
</feature>
<sequence length="184" mass="19390">MEADGGPCVIAVASSPVHGFSKAVLPRIALVAGLGVAGDAHGGETVKHRSRVRVDPTAPNWRQVHLLAAELLDELAAAGHPVAPGALGENILTRGLDLIALPVDTRLLFPSWAALRITGLRNPCRQIEDFQAGLLDRVLVRRPDGSLDRRAGIMAVVEAAGPIAPGDAVRVVLPEPPHRPLERV</sequence>
<evidence type="ECO:0000313" key="2">
    <source>
        <dbReference type="EMBL" id="KPL55923.1"/>
    </source>
</evidence>
<evidence type="ECO:0000259" key="1">
    <source>
        <dbReference type="PROSITE" id="PS51340"/>
    </source>
</evidence>
<evidence type="ECO:0000313" key="3">
    <source>
        <dbReference type="Proteomes" id="UP000048984"/>
    </source>
</evidence>
<dbReference type="GO" id="GO:0030151">
    <property type="term" value="F:molybdenum ion binding"/>
    <property type="evidence" value="ECO:0007669"/>
    <property type="project" value="InterPro"/>
</dbReference>
<dbReference type="PANTHER" id="PTHR36930:SF1">
    <property type="entry name" value="MOSC DOMAIN-CONTAINING PROTEIN"/>
    <property type="match status" value="1"/>
</dbReference>
<reference evidence="2 3" key="1">
    <citation type="submission" date="2015-09" db="EMBL/GenBank/DDBJ databases">
        <authorList>
            <person name="Jackson K.R."/>
            <person name="Lunt B.L."/>
            <person name="Fisher J.N.B."/>
            <person name="Gardner A.V."/>
            <person name="Bailey M.E."/>
            <person name="Deus L.M."/>
            <person name="Earl A.S."/>
            <person name="Gibby P.D."/>
            <person name="Hartmann K.A."/>
            <person name="Liu J.E."/>
            <person name="Manci A.M."/>
            <person name="Nielsen D.A."/>
            <person name="Solomon M.B."/>
            <person name="Breakwell D.P."/>
            <person name="Burnett S.H."/>
            <person name="Grose J.H."/>
        </authorList>
    </citation>
    <scope>NUCLEOTIDE SEQUENCE [LARGE SCALE GENOMIC DNA]</scope>
    <source>
        <strain evidence="2 3">16</strain>
    </source>
</reference>
<dbReference type="STRING" id="665126.ABB55_15765"/>
<gene>
    <name evidence="2" type="ORF">ABB55_15765</name>
</gene>
<dbReference type="InterPro" id="IPR005302">
    <property type="entry name" value="MoCF_Sase_C"/>
</dbReference>
<dbReference type="SUPFAM" id="SSF50800">
    <property type="entry name" value="PK beta-barrel domain-like"/>
    <property type="match status" value="1"/>
</dbReference>
<name>A0A0P6WHH5_9HYPH</name>
<dbReference type="EMBL" id="LJYW01000001">
    <property type="protein sequence ID" value="KPL55923.1"/>
    <property type="molecule type" value="Genomic_DNA"/>
</dbReference>
<dbReference type="Proteomes" id="UP000048984">
    <property type="component" value="Unassembled WGS sequence"/>
</dbReference>
<comment type="caution">
    <text evidence="2">The sequence shown here is derived from an EMBL/GenBank/DDBJ whole genome shotgun (WGS) entry which is preliminary data.</text>
</comment>
<dbReference type="PROSITE" id="PS51340">
    <property type="entry name" value="MOSC"/>
    <property type="match status" value="1"/>
</dbReference>
<organism evidence="2 3">
    <name type="scientific">Prosthecodimorpha hirschii</name>
    <dbReference type="NCBI Taxonomy" id="665126"/>
    <lineage>
        <taxon>Bacteria</taxon>
        <taxon>Pseudomonadati</taxon>
        <taxon>Pseudomonadota</taxon>
        <taxon>Alphaproteobacteria</taxon>
        <taxon>Hyphomicrobiales</taxon>
        <taxon>Ancalomicrobiaceae</taxon>
        <taxon>Prosthecodimorpha</taxon>
    </lineage>
</organism>
<dbReference type="GO" id="GO:0003824">
    <property type="term" value="F:catalytic activity"/>
    <property type="evidence" value="ECO:0007669"/>
    <property type="project" value="InterPro"/>
</dbReference>
<dbReference type="Pfam" id="PF03473">
    <property type="entry name" value="MOSC"/>
    <property type="match status" value="1"/>
</dbReference>
<accession>A0A0P6WHH5</accession>
<dbReference type="AlphaFoldDB" id="A0A0P6WHH5"/>